<evidence type="ECO:0000256" key="1">
    <source>
        <dbReference type="SAM" id="Phobius"/>
    </source>
</evidence>
<keyword evidence="1" id="KW-0812">Transmembrane</keyword>
<protein>
    <recommendedName>
        <fullName evidence="4">Flp pilus-assembly TadG-like N-terminal domain-containing protein</fullName>
    </recommendedName>
</protein>
<reference evidence="2" key="1">
    <citation type="submission" date="2022-07" db="EMBL/GenBank/DDBJ databases">
        <title>Genome sequencing of Photobacterium atrarenae GJH2-4.</title>
        <authorList>
            <person name="Park S.-J."/>
        </authorList>
    </citation>
    <scope>NUCLEOTIDE SEQUENCE</scope>
    <source>
        <strain evidence="2">GJH2-4</strain>
    </source>
</reference>
<keyword evidence="1" id="KW-0472">Membrane</keyword>
<accession>A0ABY5GDC8</accession>
<dbReference type="Proteomes" id="UP001057998">
    <property type="component" value="Chromosome 1"/>
</dbReference>
<evidence type="ECO:0000313" key="3">
    <source>
        <dbReference type="Proteomes" id="UP001057998"/>
    </source>
</evidence>
<dbReference type="RefSeq" id="WP_255388412.1">
    <property type="nucleotide sequence ID" value="NZ_CP101508.1"/>
</dbReference>
<keyword evidence="3" id="KW-1185">Reference proteome</keyword>
<keyword evidence="1" id="KW-1133">Transmembrane helix</keyword>
<evidence type="ECO:0000313" key="2">
    <source>
        <dbReference type="EMBL" id="UTV27197.1"/>
    </source>
</evidence>
<feature type="transmembrane region" description="Helical" evidence="1">
    <location>
        <begin position="12"/>
        <end position="37"/>
    </location>
</feature>
<proteinExistence type="predicted"/>
<organism evidence="2 3">
    <name type="scientific">Photobacterium atrarenae</name>
    <dbReference type="NCBI Taxonomy" id="865757"/>
    <lineage>
        <taxon>Bacteria</taxon>
        <taxon>Pseudomonadati</taxon>
        <taxon>Pseudomonadota</taxon>
        <taxon>Gammaproteobacteria</taxon>
        <taxon>Vibrionales</taxon>
        <taxon>Vibrionaceae</taxon>
        <taxon>Photobacterium</taxon>
    </lineage>
</organism>
<gene>
    <name evidence="2" type="ORF">NNL38_12750</name>
</gene>
<evidence type="ECO:0008006" key="4">
    <source>
        <dbReference type="Google" id="ProtNLM"/>
    </source>
</evidence>
<name>A0ABY5GDC8_9GAMM</name>
<dbReference type="EMBL" id="CP101508">
    <property type="protein sequence ID" value="UTV27197.1"/>
    <property type="molecule type" value="Genomic_DNA"/>
</dbReference>
<sequence length="434" mass="47608">MRMSSAGEYGFSTLIITVVIAVLMSLYALSVLSVQVFNLKKAQNVIVAKELKAKANTALQCATEVIVTSKDVGAAHDFSNCNDAAINFTQIGTSKKYKLTSLSRDGSSNGEAVTSVYIMASASSGPTAAFASTGSIVFNVSQTIDPYEGSKNGTGYDCISIRTGGQLQLPNGTDLIVRDPHNQSGQQKKINGKIISCNPSHKTVSPKSRDEYKSDIQEEVKNIDLFSENFGVPRERWAEVVDKFDVRVIGDTLTQEVTIGGLTKTVEFKKVKNCGEKLKQIIDGNRRIDDPNKKQRYLWLEGTCDLAGIGYIQEESADNAVTIVVKDGVLYSSDNVYFHGNLYLFDHSMTDEQLLAAWSDSGLKQFLPNEDFSNIPFYFRGSFITRGAFNLDSPNRVSHVFGSFQPGYSKGKVDYSESPFGGDPVVMRGSWHDF</sequence>